<comment type="caution">
    <text evidence="2">The sequence shown here is derived from an EMBL/GenBank/DDBJ whole genome shotgun (WGS) entry which is preliminary data.</text>
</comment>
<keyword evidence="3" id="KW-1185">Reference proteome</keyword>
<evidence type="ECO:0000313" key="2">
    <source>
        <dbReference type="EMBL" id="KAJ7772052.1"/>
    </source>
</evidence>
<dbReference type="Proteomes" id="UP001215280">
    <property type="component" value="Unassembled WGS sequence"/>
</dbReference>
<organism evidence="2 3">
    <name type="scientific">Mycena maculata</name>
    <dbReference type="NCBI Taxonomy" id="230809"/>
    <lineage>
        <taxon>Eukaryota</taxon>
        <taxon>Fungi</taxon>
        <taxon>Dikarya</taxon>
        <taxon>Basidiomycota</taxon>
        <taxon>Agaricomycotina</taxon>
        <taxon>Agaricomycetes</taxon>
        <taxon>Agaricomycetidae</taxon>
        <taxon>Agaricales</taxon>
        <taxon>Marasmiineae</taxon>
        <taxon>Mycenaceae</taxon>
        <taxon>Mycena</taxon>
    </lineage>
</organism>
<feature type="signal peptide" evidence="1">
    <location>
        <begin position="1"/>
        <end position="18"/>
    </location>
</feature>
<gene>
    <name evidence="2" type="ORF">DFH07DRAFT_953335</name>
</gene>
<keyword evidence="1" id="KW-0732">Signal</keyword>
<feature type="chain" id="PRO_5042282938" evidence="1">
    <location>
        <begin position="19"/>
        <end position="70"/>
    </location>
</feature>
<accession>A0AAD7JWY7</accession>
<evidence type="ECO:0000256" key="1">
    <source>
        <dbReference type="SAM" id="SignalP"/>
    </source>
</evidence>
<proteinExistence type="predicted"/>
<evidence type="ECO:0000313" key="3">
    <source>
        <dbReference type="Proteomes" id="UP001215280"/>
    </source>
</evidence>
<dbReference type="EMBL" id="JARJLG010000020">
    <property type="protein sequence ID" value="KAJ7772052.1"/>
    <property type="molecule type" value="Genomic_DNA"/>
</dbReference>
<name>A0AAD7JWY7_9AGAR</name>
<protein>
    <submittedName>
        <fullName evidence="2">Uncharacterized protein</fullName>
    </submittedName>
</protein>
<dbReference type="AlphaFoldDB" id="A0AAD7JWY7"/>
<sequence>MFPRVALALFSLLALVAATPIDPGLQPIIAAKNNLGLVNPPTTNSNAASGRALVSGAGTAIAMGVVAVLI</sequence>
<reference evidence="2" key="1">
    <citation type="submission" date="2023-03" db="EMBL/GenBank/DDBJ databases">
        <title>Massive genome expansion in bonnet fungi (Mycena s.s.) driven by repeated elements and novel gene families across ecological guilds.</title>
        <authorList>
            <consortium name="Lawrence Berkeley National Laboratory"/>
            <person name="Harder C.B."/>
            <person name="Miyauchi S."/>
            <person name="Viragh M."/>
            <person name="Kuo A."/>
            <person name="Thoen E."/>
            <person name="Andreopoulos B."/>
            <person name="Lu D."/>
            <person name="Skrede I."/>
            <person name="Drula E."/>
            <person name="Henrissat B."/>
            <person name="Morin E."/>
            <person name="Kohler A."/>
            <person name="Barry K."/>
            <person name="LaButti K."/>
            <person name="Morin E."/>
            <person name="Salamov A."/>
            <person name="Lipzen A."/>
            <person name="Mereny Z."/>
            <person name="Hegedus B."/>
            <person name="Baldrian P."/>
            <person name="Stursova M."/>
            <person name="Weitz H."/>
            <person name="Taylor A."/>
            <person name="Grigoriev I.V."/>
            <person name="Nagy L.G."/>
            <person name="Martin F."/>
            <person name="Kauserud H."/>
        </authorList>
    </citation>
    <scope>NUCLEOTIDE SEQUENCE</scope>
    <source>
        <strain evidence="2">CBHHK188m</strain>
    </source>
</reference>